<protein>
    <recommendedName>
        <fullName evidence="2">Kinesin-associated microtubule-binding domain-containing protein</fullName>
    </recommendedName>
</protein>
<dbReference type="AlphaFoldDB" id="A0AAN8WMA0"/>
<proteinExistence type="predicted"/>
<feature type="domain" description="Kinesin-associated microtubule-binding" evidence="2">
    <location>
        <begin position="16"/>
        <end position="57"/>
    </location>
</feature>
<organism evidence="3 4">
    <name type="scientific">Halocaridina rubra</name>
    <name type="common">Hawaiian red shrimp</name>
    <dbReference type="NCBI Taxonomy" id="373956"/>
    <lineage>
        <taxon>Eukaryota</taxon>
        <taxon>Metazoa</taxon>
        <taxon>Ecdysozoa</taxon>
        <taxon>Arthropoda</taxon>
        <taxon>Crustacea</taxon>
        <taxon>Multicrustacea</taxon>
        <taxon>Malacostraca</taxon>
        <taxon>Eumalacostraca</taxon>
        <taxon>Eucarida</taxon>
        <taxon>Decapoda</taxon>
        <taxon>Pleocyemata</taxon>
        <taxon>Caridea</taxon>
        <taxon>Atyoidea</taxon>
        <taxon>Atyidae</taxon>
        <taxon>Halocaridina</taxon>
    </lineage>
</organism>
<dbReference type="Proteomes" id="UP001381693">
    <property type="component" value="Unassembled WGS sequence"/>
</dbReference>
<dbReference type="InterPro" id="IPR025901">
    <property type="entry name" value="Kinesin-assoc_MT-bd_dom"/>
</dbReference>
<feature type="compositionally biased region" description="Low complexity" evidence="1">
    <location>
        <begin position="140"/>
        <end position="151"/>
    </location>
</feature>
<evidence type="ECO:0000313" key="3">
    <source>
        <dbReference type="EMBL" id="KAK7018006.1"/>
    </source>
</evidence>
<gene>
    <name evidence="3" type="ORF">SK128_003370</name>
</gene>
<evidence type="ECO:0000259" key="2">
    <source>
        <dbReference type="Pfam" id="PF13931"/>
    </source>
</evidence>
<feature type="compositionally biased region" description="Polar residues" evidence="1">
    <location>
        <begin position="161"/>
        <end position="170"/>
    </location>
</feature>
<name>A0AAN8WMA0_HALRR</name>
<feature type="region of interest" description="Disordered" evidence="1">
    <location>
        <begin position="97"/>
        <end position="200"/>
    </location>
</feature>
<evidence type="ECO:0000313" key="4">
    <source>
        <dbReference type="Proteomes" id="UP001381693"/>
    </source>
</evidence>
<dbReference type="GO" id="GO:0008017">
    <property type="term" value="F:microtubule binding"/>
    <property type="evidence" value="ECO:0007669"/>
    <property type="project" value="InterPro"/>
</dbReference>
<evidence type="ECO:0000256" key="1">
    <source>
        <dbReference type="SAM" id="MobiDB-lite"/>
    </source>
</evidence>
<dbReference type="EMBL" id="JAXCGZ010023051">
    <property type="protein sequence ID" value="KAK7018006.1"/>
    <property type="molecule type" value="Genomic_DNA"/>
</dbReference>
<sequence length="200" mass="21746">MLPLGSLGAKKERLIVPPGETPVRKDYKFSRILATTSPHEKILERYRKGSANTTSKIPLPVLGDDIEDDEILSPNDSIGHLDVFQVDEDSFQTKSLSGSVTDIRSNSGSVTDLRPAKSESNVFAMPLRPTGGPVSRGDSDLALSKSSSASSIPEIKDKENSSLVQKVNTTSKRKLRPPSEKSSNPDNSNTRSRRILSTQN</sequence>
<reference evidence="3 4" key="1">
    <citation type="submission" date="2023-11" db="EMBL/GenBank/DDBJ databases">
        <title>Halocaridina rubra genome assembly.</title>
        <authorList>
            <person name="Smith C."/>
        </authorList>
    </citation>
    <scope>NUCLEOTIDE SEQUENCE [LARGE SCALE GENOMIC DNA]</scope>
    <source>
        <strain evidence="3">EP-1</strain>
        <tissue evidence="3">Whole</tissue>
    </source>
</reference>
<comment type="caution">
    <text evidence="3">The sequence shown here is derived from an EMBL/GenBank/DDBJ whole genome shotgun (WGS) entry which is preliminary data.</text>
</comment>
<accession>A0AAN8WMA0</accession>
<dbReference type="Pfam" id="PF13931">
    <property type="entry name" value="Microtub_bind"/>
    <property type="match status" value="1"/>
</dbReference>
<feature type="compositionally biased region" description="Polar residues" evidence="1">
    <location>
        <begin position="97"/>
        <end position="110"/>
    </location>
</feature>
<keyword evidence="4" id="KW-1185">Reference proteome</keyword>
<feature type="compositionally biased region" description="Polar residues" evidence="1">
    <location>
        <begin position="180"/>
        <end position="200"/>
    </location>
</feature>